<dbReference type="GO" id="GO:0009307">
    <property type="term" value="P:DNA restriction-modification system"/>
    <property type="evidence" value="ECO:0007669"/>
    <property type="project" value="InterPro"/>
</dbReference>
<evidence type="ECO:0000313" key="1">
    <source>
        <dbReference type="EMBL" id="SNC77625.1"/>
    </source>
</evidence>
<dbReference type="PIRSF" id="PIRSF003109">
    <property type="entry name" value="McrC"/>
    <property type="match status" value="1"/>
</dbReference>
<dbReference type="Proteomes" id="UP000198131">
    <property type="component" value="Unassembled WGS sequence"/>
</dbReference>
<accession>A0A212UHB1</accession>
<dbReference type="InterPro" id="IPR014407">
    <property type="entry name" value="McrC_bac"/>
</dbReference>
<dbReference type="OrthoDB" id="9786961at2"/>
<gene>
    <name evidence="1" type="ORF">SAMN06265337_4222</name>
</gene>
<name>A0A212UHB1_9BACT</name>
<proteinExistence type="predicted"/>
<keyword evidence="2" id="KW-1185">Reference proteome</keyword>
<dbReference type="PANTHER" id="PTHR38733:SF1">
    <property type="entry name" value="TYPE IV METHYL-DIRECTED RESTRICTION ENZYME ECOKMCRBC"/>
    <property type="match status" value="1"/>
</dbReference>
<protein>
    <submittedName>
        <fullName evidence="1">5-methylcytosine-specific restriction enzyme subunit McrC</fullName>
    </submittedName>
</protein>
<dbReference type="InterPro" id="IPR019292">
    <property type="entry name" value="McrC"/>
</dbReference>
<dbReference type="RefSeq" id="WP_088845612.1">
    <property type="nucleotide sequence ID" value="NZ_FYEW01000004.1"/>
</dbReference>
<dbReference type="AlphaFoldDB" id="A0A212UHB1"/>
<dbReference type="PANTHER" id="PTHR38733">
    <property type="entry name" value="PROTEIN MCRC"/>
    <property type="match status" value="1"/>
</dbReference>
<sequence>MSIPVQNVYHLLVYAWDQLEAADQVAVTAEAEDGLLELLARVLIQGTTHLLKRGLAREYVEHEELTGRLRGKLLLADSIRQQTLPKAQAWCAFDELSHDTLPNRLLKATLYRLFTADELDRSLARELRALYYRLGDVPLQPVRDLRIFEQVRLNRNTAHYGLLLSVCQLVHEQAMLSQQTGERLFQDFARNEAQMARLFERFVRNFYHRKQQVYSVQAEQLTWGLRAQDEASQAVLPVMRTDVSLTAATGKIILDCKYYRQALVRHHARERIISAHLYQLYAYLQHGQPAKRLVPLEAILLYPVTVKAYRFGYEVAGTDHKMRVETVNLDQPWREVERELLTVIGL</sequence>
<dbReference type="EMBL" id="FYEW01000004">
    <property type="protein sequence ID" value="SNC77625.1"/>
    <property type="molecule type" value="Genomic_DNA"/>
</dbReference>
<organism evidence="1 2">
    <name type="scientific">Hymenobacter gelipurpurascens</name>
    <dbReference type="NCBI Taxonomy" id="89968"/>
    <lineage>
        <taxon>Bacteria</taxon>
        <taxon>Pseudomonadati</taxon>
        <taxon>Bacteroidota</taxon>
        <taxon>Cytophagia</taxon>
        <taxon>Cytophagales</taxon>
        <taxon>Hymenobacteraceae</taxon>
        <taxon>Hymenobacter</taxon>
    </lineage>
</organism>
<reference evidence="2" key="1">
    <citation type="submission" date="2017-06" db="EMBL/GenBank/DDBJ databases">
        <authorList>
            <person name="Varghese N."/>
            <person name="Submissions S."/>
        </authorList>
    </citation>
    <scope>NUCLEOTIDE SEQUENCE [LARGE SCALE GENOMIC DNA]</scope>
    <source>
        <strain evidence="2">DSM 11116</strain>
    </source>
</reference>
<evidence type="ECO:0000313" key="2">
    <source>
        <dbReference type="Proteomes" id="UP000198131"/>
    </source>
</evidence>
<dbReference type="Pfam" id="PF10117">
    <property type="entry name" value="McrBC"/>
    <property type="match status" value="1"/>
</dbReference>